<dbReference type="EMBL" id="ML179042">
    <property type="protein sequence ID" value="THV06549.1"/>
    <property type="molecule type" value="Genomic_DNA"/>
</dbReference>
<gene>
    <name evidence="2" type="ORF">K435DRAFT_849024</name>
</gene>
<accession>A0A4S8MV19</accession>
<feature type="compositionally biased region" description="Low complexity" evidence="1">
    <location>
        <begin position="192"/>
        <end position="203"/>
    </location>
</feature>
<evidence type="ECO:0000313" key="3">
    <source>
        <dbReference type="Proteomes" id="UP000297245"/>
    </source>
</evidence>
<reference evidence="2 3" key="1">
    <citation type="journal article" date="2019" name="Nat. Ecol. Evol.">
        <title>Megaphylogeny resolves global patterns of mushroom evolution.</title>
        <authorList>
            <person name="Varga T."/>
            <person name="Krizsan K."/>
            <person name="Foldi C."/>
            <person name="Dima B."/>
            <person name="Sanchez-Garcia M."/>
            <person name="Sanchez-Ramirez S."/>
            <person name="Szollosi G.J."/>
            <person name="Szarkandi J.G."/>
            <person name="Papp V."/>
            <person name="Albert L."/>
            <person name="Andreopoulos W."/>
            <person name="Angelini C."/>
            <person name="Antonin V."/>
            <person name="Barry K.W."/>
            <person name="Bougher N.L."/>
            <person name="Buchanan P."/>
            <person name="Buyck B."/>
            <person name="Bense V."/>
            <person name="Catcheside P."/>
            <person name="Chovatia M."/>
            <person name="Cooper J."/>
            <person name="Damon W."/>
            <person name="Desjardin D."/>
            <person name="Finy P."/>
            <person name="Geml J."/>
            <person name="Haridas S."/>
            <person name="Hughes K."/>
            <person name="Justo A."/>
            <person name="Karasinski D."/>
            <person name="Kautmanova I."/>
            <person name="Kiss B."/>
            <person name="Kocsube S."/>
            <person name="Kotiranta H."/>
            <person name="LaButti K.M."/>
            <person name="Lechner B.E."/>
            <person name="Liimatainen K."/>
            <person name="Lipzen A."/>
            <person name="Lukacs Z."/>
            <person name="Mihaltcheva S."/>
            <person name="Morgado L.N."/>
            <person name="Niskanen T."/>
            <person name="Noordeloos M.E."/>
            <person name="Ohm R.A."/>
            <person name="Ortiz-Santana B."/>
            <person name="Ovrebo C."/>
            <person name="Racz N."/>
            <person name="Riley R."/>
            <person name="Savchenko A."/>
            <person name="Shiryaev A."/>
            <person name="Soop K."/>
            <person name="Spirin V."/>
            <person name="Szebenyi C."/>
            <person name="Tomsovsky M."/>
            <person name="Tulloss R.E."/>
            <person name="Uehling J."/>
            <person name="Grigoriev I.V."/>
            <person name="Vagvolgyi C."/>
            <person name="Papp T."/>
            <person name="Martin F.M."/>
            <person name="Miettinen O."/>
            <person name="Hibbett D.S."/>
            <person name="Nagy L.G."/>
        </authorList>
    </citation>
    <scope>NUCLEOTIDE SEQUENCE [LARGE SCALE GENOMIC DNA]</scope>
    <source>
        <strain evidence="2 3">CBS 962.96</strain>
    </source>
</reference>
<sequence length="547" mass="60195">MSFDDDSSDIFTASISERTRTNKRKRNSIRDENTNEVDADCASDSSDPRRSKTRRVDPQKLAERLGPDLVREMEAYIRPGALMPNFAVRKELQERYRVDRRHLYDYFHSRGLRVAKEDRHCNLARSRQAKAEAAKKAQEAANLDQSSVQPPQDKKRSDVQKRILAPSATNIAPGRLSDVDRRLVTYEVCRSSKTNSTNSKPSPLIRASKTPSTVSTSLEKYPFEDDLVRPSSPVVIDFEESSFQEPSFTFPSQSDIDSDHDNSVLSFPDTDNVANLRYPSPEDLAYSPAPSPDNGHDIEHFSPSDFVQESLEPIMDFLTFPEDGLFIDAPSTSEDLSSQHDFYDVVDKSTSPSNGMQECIGSYSAYMDQQTNQFFQSKSSASSSVLPRSSVEPCFTTTSAHPRTHQNATAVETSTNGSVSTGHLLSTPNPLATSDLYNTLELLQRIQQSILNNSSFPASSVMPWTSSTPCHSTGSASNSAKSMNNLVSSTTFSLISGASSMGMTPLSPSLAKKNTKAISGTGRRLSCSSSLNFPGGLPLNDSYTLSF</sequence>
<name>A0A4S8MV19_DENBC</name>
<protein>
    <submittedName>
        <fullName evidence="2">Uncharacterized protein</fullName>
    </submittedName>
</protein>
<feature type="compositionally biased region" description="Basic and acidic residues" evidence="1">
    <location>
        <begin position="152"/>
        <end position="161"/>
    </location>
</feature>
<feature type="region of interest" description="Disordered" evidence="1">
    <location>
        <begin position="192"/>
        <end position="211"/>
    </location>
</feature>
<dbReference type="AlphaFoldDB" id="A0A4S8MV19"/>
<feature type="region of interest" description="Disordered" evidence="1">
    <location>
        <begin position="125"/>
        <end position="166"/>
    </location>
</feature>
<evidence type="ECO:0000313" key="2">
    <source>
        <dbReference type="EMBL" id="THV06549.1"/>
    </source>
</evidence>
<feature type="compositionally biased region" description="Basic and acidic residues" evidence="1">
    <location>
        <begin position="129"/>
        <end position="138"/>
    </location>
</feature>
<dbReference type="OrthoDB" id="3038119at2759"/>
<feature type="compositionally biased region" description="Basic and acidic residues" evidence="1">
    <location>
        <begin position="46"/>
        <end position="63"/>
    </location>
</feature>
<feature type="region of interest" description="Disordered" evidence="1">
    <location>
        <begin position="1"/>
        <end position="63"/>
    </location>
</feature>
<evidence type="ECO:0000256" key="1">
    <source>
        <dbReference type="SAM" id="MobiDB-lite"/>
    </source>
</evidence>
<keyword evidence="3" id="KW-1185">Reference proteome</keyword>
<dbReference type="Proteomes" id="UP000297245">
    <property type="component" value="Unassembled WGS sequence"/>
</dbReference>
<organism evidence="2 3">
    <name type="scientific">Dendrothele bispora (strain CBS 962.96)</name>
    <dbReference type="NCBI Taxonomy" id="1314807"/>
    <lineage>
        <taxon>Eukaryota</taxon>
        <taxon>Fungi</taxon>
        <taxon>Dikarya</taxon>
        <taxon>Basidiomycota</taxon>
        <taxon>Agaricomycotina</taxon>
        <taxon>Agaricomycetes</taxon>
        <taxon>Agaricomycetidae</taxon>
        <taxon>Agaricales</taxon>
        <taxon>Agaricales incertae sedis</taxon>
        <taxon>Dendrothele</taxon>
    </lineage>
</organism>
<proteinExistence type="predicted"/>